<keyword evidence="8" id="KW-1185">Reference proteome</keyword>
<evidence type="ECO:0000256" key="4">
    <source>
        <dbReference type="ARBA" id="ARBA00023163"/>
    </source>
</evidence>
<dbReference type="GO" id="GO:0006352">
    <property type="term" value="P:DNA-templated transcription initiation"/>
    <property type="evidence" value="ECO:0007669"/>
    <property type="project" value="InterPro"/>
</dbReference>
<comment type="similarity">
    <text evidence="1">Belongs to the sigma-70 factor family. ECF subfamily.</text>
</comment>
<name>A0A4R7RM56_9BACT</name>
<dbReference type="InterPro" id="IPR039425">
    <property type="entry name" value="RNA_pol_sigma-70-like"/>
</dbReference>
<dbReference type="AlphaFoldDB" id="A0A4R7RM56"/>
<evidence type="ECO:0000256" key="2">
    <source>
        <dbReference type="ARBA" id="ARBA00023015"/>
    </source>
</evidence>
<dbReference type="Gene3D" id="1.10.1740.10">
    <property type="match status" value="1"/>
</dbReference>
<dbReference type="RefSeq" id="WP_133796775.1">
    <property type="nucleotide sequence ID" value="NZ_SOCA01000009.1"/>
</dbReference>
<dbReference type="Proteomes" id="UP000295662">
    <property type="component" value="Unassembled WGS sequence"/>
</dbReference>
<protein>
    <submittedName>
        <fullName evidence="7">RNA polymerase sigma-70 factor (ECF subfamily)</fullName>
    </submittedName>
</protein>
<dbReference type="GO" id="GO:0016987">
    <property type="term" value="F:sigma factor activity"/>
    <property type="evidence" value="ECO:0007669"/>
    <property type="project" value="UniProtKB-KW"/>
</dbReference>
<reference evidence="7 8" key="1">
    <citation type="submission" date="2019-03" db="EMBL/GenBank/DDBJ databases">
        <title>Genomic Encyclopedia of Archaeal and Bacterial Type Strains, Phase II (KMG-II): from individual species to whole genera.</title>
        <authorList>
            <person name="Goeker M."/>
        </authorList>
    </citation>
    <scope>NUCLEOTIDE SEQUENCE [LARGE SCALE GENOMIC DNA]</scope>
    <source>
        <strain evidence="7 8">ATCC 25309</strain>
    </source>
</reference>
<dbReference type="InterPro" id="IPR007627">
    <property type="entry name" value="RNA_pol_sigma70_r2"/>
</dbReference>
<dbReference type="InterPro" id="IPR013325">
    <property type="entry name" value="RNA_pol_sigma_r2"/>
</dbReference>
<comment type="caution">
    <text evidence="7">The sequence shown here is derived from an EMBL/GenBank/DDBJ whole genome shotgun (WGS) entry which is preliminary data.</text>
</comment>
<dbReference type="InterPro" id="IPR013324">
    <property type="entry name" value="RNA_pol_sigma_r3/r4-like"/>
</dbReference>
<dbReference type="InterPro" id="IPR036388">
    <property type="entry name" value="WH-like_DNA-bd_sf"/>
</dbReference>
<dbReference type="PANTHER" id="PTHR43133">
    <property type="entry name" value="RNA POLYMERASE ECF-TYPE SIGMA FACTO"/>
    <property type="match status" value="1"/>
</dbReference>
<dbReference type="InterPro" id="IPR014284">
    <property type="entry name" value="RNA_pol_sigma-70_dom"/>
</dbReference>
<dbReference type="Pfam" id="PF04542">
    <property type="entry name" value="Sigma70_r2"/>
    <property type="match status" value="1"/>
</dbReference>
<evidence type="ECO:0000313" key="8">
    <source>
        <dbReference type="Proteomes" id="UP000295662"/>
    </source>
</evidence>
<dbReference type="SUPFAM" id="SSF88659">
    <property type="entry name" value="Sigma3 and sigma4 domains of RNA polymerase sigma factors"/>
    <property type="match status" value="1"/>
</dbReference>
<accession>A0A4R7RM56</accession>
<dbReference type="EMBL" id="SOCA01000009">
    <property type="protein sequence ID" value="TDU66029.1"/>
    <property type="molecule type" value="Genomic_DNA"/>
</dbReference>
<sequence>MPPSAPDSETRFRDWLERYRPLLFKVVRGFTNSRQDEEELFQDVLVQLWHSAARFSGGCADSTWVYRVAFNTAMAWSRAAKTRRVRHTETVDFDSIPAPVTPDETQIDELYAAIRQLPPSETALIMMHLEGASYREMAAVMGLSEVNIGTKLTRARMRLAELMKGTSHD</sequence>
<dbReference type="PANTHER" id="PTHR43133:SF45">
    <property type="entry name" value="RNA POLYMERASE ECF-TYPE SIGMA FACTOR"/>
    <property type="match status" value="1"/>
</dbReference>
<dbReference type="InterPro" id="IPR013249">
    <property type="entry name" value="RNA_pol_sigma70_r4_t2"/>
</dbReference>
<keyword evidence="4" id="KW-0804">Transcription</keyword>
<evidence type="ECO:0000313" key="7">
    <source>
        <dbReference type="EMBL" id="TDU66029.1"/>
    </source>
</evidence>
<evidence type="ECO:0000259" key="5">
    <source>
        <dbReference type="Pfam" id="PF04542"/>
    </source>
</evidence>
<keyword evidence="2" id="KW-0805">Transcription regulation</keyword>
<evidence type="ECO:0000256" key="3">
    <source>
        <dbReference type="ARBA" id="ARBA00023082"/>
    </source>
</evidence>
<feature type="domain" description="RNA polymerase sigma-70 region 2" evidence="5">
    <location>
        <begin position="17"/>
        <end position="80"/>
    </location>
</feature>
<dbReference type="Pfam" id="PF08281">
    <property type="entry name" value="Sigma70_r4_2"/>
    <property type="match status" value="1"/>
</dbReference>
<evidence type="ECO:0000259" key="6">
    <source>
        <dbReference type="Pfam" id="PF08281"/>
    </source>
</evidence>
<gene>
    <name evidence="7" type="ORF">EI77_03765</name>
</gene>
<dbReference type="GO" id="GO:0003677">
    <property type="term" value="F:DNA binding"/>
    <property type="evidence" value="ECO:0007669"/>
    <property type="project" value="InterPro"/>
</dbReference>
<dbReference type="NCBIfam" id="TIGR02937">
    <property type="entry name" value="sigma70-ECF"/>
    <property type="match status" value="1"/>
</dbReference>
<dbReference type="Gene3D" id="1.10.10.10">
    <property type="entry name" value="Winged helix-like DNA-binding domain superfamily/Winged helix DNA-binding domain"/>
    <property type="match status" value="1"/>
</dbReference>
<feature type="domain" description="RNA polymerase sigma factor 70 region 4 type 2" evidence="6">
    <location>
        <begin position="108"/>
        <end position="159"/>
    </location>
</feature>
<dbReference type="OrthoDB" id="9784984at2"/>
<organism evidence="7 8">
    <name type="scientific">Prosthecobacter fusiformis</name>
    <dbReference type="NCBI Taxonomy" id="48464"/>
    <lineage>
        <taxon>Bacteria</taxon>
        <taxon>Pseudomonadati</taxon>
        <taxon>Verrucomicrobiota</taxon>
        <taxon>Verrucomicrobiia</taxon>
        <taxon>Verrucomicrobiales</taxon>
        <taxon>Verrucomicrobiaceae</taxon>
        <taxon>Prosthecobacter</taxon>
    </lineage>
</organism>
<evidence type="ECO:0000256" key="1">
    <source>
        <dbReference type="ARBA" id="ARBA00010641"/>
    </source>
</evidence>
<proteinExistence type="inferred from homology"/>
<keyword evidence="3" id="KW-0731">Sigma factor</keyword>
<dbReference type="SUPFAM" id="SSF88946">
    <property type="entry name" value="Sigma2 domain of RNA polymerase sigma factors"/>
    <property type="match status" value="1"/>
</dbReference>